<dbReference type="PROSITE" id="PS50157">
    <property type="entry name" value="ZINC_FINGER_C2H2_2"/>
    <property type="match status" value="1"/>
</dbReference>
<keyword evidence="5" id="KW-1185">Reference proteome</keyword>
<name>A0AAQ4DZE0_AMBAM</name>
<dbReference type="GO" id="GO:0008270">
    <property type="term" value="F:zinc ion binding"/>
    <property type="evidence" value="ECO:0007669"/>
    <property type="project" value="UniProtKB-KW"/>
</dbReference>
<dbReference type="GO" id="GO:0003676">
    <property type="term" value="F:nucleic acid binding"/>
    <property type="evidence" value="ECO:0007669"/>
    <property type="project" value="InterPro"/>
</dbReference>
<dbReference type="Proteomes" id="UP001321473">
    <property type="component" value="Unassembled WGS sequence"/>
</dbReference>
<feature type="domain" description="C2H2-type" evidence="3">
    <location>
        <begin position="33"/>
        <end position="62"/>
    </location>
</feature>
<accession>A0AAQ4DZE0</accession>
<protein>
    <recommendedName>
        <fullName evidence="3">C2H2-type domain-containing protein</fullName>
    </recommendedName>
</protein>
<dbReference type="InterPro" id="IPR003604">
    <property type="entry name" value="Matrin/U1-like-C_Znf_C2H2"/>
</dbReference>
<proteinExistence type="predicted"/>
<sequence>MGQSKRDVCQRGLRLRLITPLCRREALETMNAFACTPCGKTFSGRDPYRQHLESEKHKKKIQSASIFQACLKCEACQMTFTGPIPLEAHLASAGHAKAMAKKQPLSGLEALTSGMKTIALATPQPSTAQSGFLQCDICKIPSFPCSKDAFDHYESAEHRQRKKASQLGVEPSMYRPLGNSQPSAVTQKQLPTLPSSLLLCKAEESFGDFCKKNNIFFAC</sequence>
<evidence type="ECO:0000256" key="2">
    <source>
        <dbReference type="SAM" id="MobiDB-lite"/>
    </source>
</evidence>
<dbReference type="InterPro" id="IPR036236">
    <property type="entry name" value="Znf_C2H2_sf"/>
</dbReference>
<reference evidence="4 5" key="1">
    <citation type="journal article" date="2023" name="Arcadia Sci">
        <title>De novo assembly of a long-read Amblyomma americanum tick genome.</title>
        <authorList>
            <person name="Chou S."/>
            <person name="Poskanzer K.E."/>
            <person name="Rollins M."/>
            <person name="Thuy-Boun P.S."/>
        </authorList>
    </citation>
    <scope>NUCLEOTIDE SEQUENCE [LARGE SCALE GENOMIC DNA]</scope>
    <source>
        <strain evidence="4">F_SG_1</strain>
        <tissue evidence="4">Salivary glands</tissue>
    </source>
</reference>
<dbReference type="Gene3D" id="3.30.160.60">
    <property type="entry name" value="Classic Zinc Finger"/>
    <property type="match status" value="2"/>
</dbReference>
<keyword evidence="1" id="KW-0479">Metal-binding</keyword>
<dbReference type="SMART" id="SM00451">
    <property type="entry name" value="ZnF_U1"/>
    <property type="match status" value="3"/>
</dbReference>
<evidence type="ECO:0000256" key="1">
    <source>
        <dbReference type="PROSITE-ProRule" id="PRU00042"/>
    </source>
</evidence>
<dbReference type="PROSITE" id="PS00028">
    <property type="entry name" value="ZINC_FINGER_C2H2_1"/>
    <property type="match status" value="2"/>
</dbReference>
<dbReference type="Pfam" id="PF12874">
    <property type="entry name" value="zf-met"/>
    <property type="match status" value="2"/>
</dbReference>
<organism evidence="4 5">
    <name type="scientific">Amblyomma americanum</name>
    <name type="common">Lone star tick</name>
    <dbReference type="NCBI Taxonomy" id="6943"/>
    <lineage>
        <taxon>Eukaryota</taxon>
        <taxon>Metazoa</taxon>
        <taxon>Ecdysozoa</taxon>
        <taxon>Arthropoda</taxon>
        <taxon>Chelicerata</taxon>
        <taxon>Arachnida</taxon>
        <taxon>Acari</taxon>
        <taxon>Parasitiformes</taxon>
        <taxon>Ixodida</taxon>
        <taxon>Ixodoidea</taxon>
        <taxon>Ixodidae</taxon>
        <taxon>Amblyomminae</taxon>
        <taxon>Amblyomma</taxon>
    </lineage>
</organism>
<comment type="caution">
    <text evidence="4">The sequence shown here is derived from an EMBL/GenBank/DDBJ whole genome shotgun (WGS) entry which is preliminary data.</text>
</comment>
<gene>
    <name evidence="4" type="ORF">V5799_005390</name>
</gene>
<keyword evidence="1" id="KW-0862">Zinc</keyword>
<dbReference type="SMART" id="SM00355">
    <property type="entry name" value="ZnF_C2H2"/>
    <property type="match status" value="3"/>
</dbReference>
<feature type="region of interest" description="Disordered" evidence="2">
    <location>
        <begin position="161"/>
        <end position="185"/>
    </location>
</feature>
<evidence type="ECO:0000313" key="4">
    <source>
        <dbReference type="EMBL" id="KAK8767830.1"/>
    </source>
</evidence>
<dbReference type="EMBL" id="JARKHS020024920">
    <property type="protein sequence ID" value="KAK8767830.1"/>
    <property type="molecule type" value="Genomic_DNA"/>
</dbReference>
<dbReference type="AlphaFoldDB" id="A0AAQ4DZE0"/>
<keyword evidence="1" id="KW-0863">Zinc-finger</keyword>
<dbReference type="InterPro" id="IPR013087">
    <property type="entry name" value="Znf_C2H2_type"/>
</dbReference>
<evidence type="ECO:0000313" key="5">
    <source>
        <dbReference type="Proteomes" id="UP001321473"/>
    </source>
</evidence>
<evidence type="ECO:0000259" key="3">
    <source>
        <dbReference type="PROSITE" id="PS50157"/>
    </source>
</evidence>
<dbReference type="SUPFAM" id="SSF57667">
    <property type="entry name" value="beta-beta-alpha zinc fingers"/>
    <property type="match status" value="2"/>
</dbReference>